<comment type="caution">
    <text evidence="6">The sequence shown here is derived from an EMBL/GenBank/DDBJ whole genome shotgun (WGS) entry which is preliminary data.</text>
</comment>
<feature type="signal peptide" evidence="4">
    <location>
        <begin position="1"/>
        <end position="22"/>
    </location>
</feature>
<sequence>MRILKLLLFILLYLNISNLSTAQNIEKKVIATDGDGIYSILRKNGIEPTKYYRAFIKLNKENLTKNNGLVKGRAYLLPIIVKDTITDIKINPANANIEPKTIDTIATTKQTKNPLFGKDYNNVPFESNTLNGAIYYLISGHGGPDPGAIETYNGKLISEDEYAYDVTLRLARILISNGAKVYMIIQDKNDGIRDKKILEVDYDEVNFQDKPISKSQKLRLSQRTKTVNNLYLRHKGAYQRLIVTHVDSRSKSKNIDVFFYHHHNSKKGKRLAEHIHKSFKEKYAKHQPNRIYSGSVKSRGLYLIKKTFPPMVYIELGNIKNKKDQKRILNYQNRKALAKWIFNGLLVDFDTHKNLK</sequence>
<dbReference type="SUPFAM" id="SSF53187">
    <property type="entry name" value="Zn-dependent exopeptidases"/>
    <property type="match status" value="1"/>
</dbReference>
<dbReference type="EC" id="3.5.1.28" evidence="2"/>
<protein>
    <recommendedName>
        <fullName evidence="2">N-acetylmuramoyl-L-alanine amidase</fullName>
        <ecNumber evidence="2">3.5.1.28</ecNumber>
    </recommendedName>
</protein>
<keyword evidence="4" id="KW-0732">Signal</keyword>
<keyword evidence="3" id="KW-0378">Hydrolase</keyword>
<reference evidence="6 7" key="1">
    <citation type="submission" date="2020-04" db="EMBL/GenBank/DDBJ databases">
        <title>A Flavivirga sp. nov.</title>
        <authorList>
            <person name="Sun X."/>
        </authorList>
    </citation>
    <scope>NUCLEOTIDE SEQUENCE [LARGE SCALE GENOMIC DNA]</scope>
    <source>
        <strain evidence="6 7">Y03</strain>
    </source>
</reference>
<dbReference type="Proteomes" id="UP000746690">
    <property type="component" value="Unassembled WGS sequence"/>
</dbReference>
<keyword evidence="7" id="KW-1185">Reference proteome</keyword>
<feature type="domain" description="MurNAc-LAA" evidence="5">
    <location>
        <begin position="238"/>
        <end position="346"/>
    </location>
</feature>
<organism evidence="6 7">
    <name type="scientific">Flavivirga algicola</name>
    <dbReference type="NCBI Taxonomy" id="2729136"/>
    <lineage>
        <taxon>Bacteria</taxon>
        <taxon>Pseudomonadati</taxon>
        <taxon>Bacteroidota</taxon>
        <taxon>Flavobacteriia</taxon>
        <taxon>Flavobacteriales</taxon>
        <taxon>Flavobacteriaceae</taxon>
        <taxon>Flavivirga</taxon>
    </lineage>
</organism>
<feature type="chain" id="PRO_5046954490" description="N-acetylmuramoyl-L-alanine amidase" evidence="4">
    <location>
        <begin position="23"/>
        <end position="356"/>
    </location>
</feature>
<evidence type="ECO:0000313" key="6">
    <source>
        <dbReference type="EMBL" id="NMH87765.1"/>
    </source>
</evidence>
<dbReference type="Pfam" id="PF01520">
    <property type="entry name" value="Amidase_3"/>
    <property type="match status" value="1"/>
</dbReference>
<evidence type="ECO:0000313" key="7">
    <source>
        <dbReference type="Proteomes" id="UP000746690"/>
    </source>
</evidence>
<dbReference type="PANTHER" id="PTHR30404">
    <property type="entry name" value="N-ACETYLMURAMOYL-L-ALANINE AMIDASE"/>
    <property type="match status" value="1"/>
</dbReference>
<evidence type="ECO:0000256" key="1">
    <source>
        <dbReference type="ARBA" id="ARBA00001561"/>
    </source>
</evidence>
<dbReference type="InterPro" id="IPR002508">
    <property type="entry name" value="MurNAc-LAA_cat"/>
</dbReference>
<dbReference type="EMBL" id="JABBHF010000005">
    <property type="protein sequence ID" value="NMH87765.1"/>
    <property type="molecule type" value="Genomic_DNA"/>
</dbReference>
<dbReference type="InterPro" id="IPR050695">
    <property type="entry name" value="N-acetylmuramoyl_amidase_3"/>
</dbReference>
<dbReference type="Gene3D" id="3.40.630.40">
    <property type="entry name" value="Zn-dependent exopeptidases"/>
    <property type="match status" value="1"/>
</dbReference>
<name>A0ABX1RW19_9FLAO</name>
<dbReference type="PANTHER" id="PTHR30404:SF0">
    <property type="entry name" value="N-ACETYLMURAMOYL-L-ALANINE AMIDASE AMIC"/>
    <property type="match status" value="1"/>
</dbReference>
<accession>A0ABX1RW19</accession>
<dbReference type="CDD" id="cd02696">
    <property type="entry name" value="MurNAc-LAA"/>
    <property type="match status" value="1"/>
</dbReference>
<dbReference type="SMART" id="SM00646">
    <property type="entry name" value="Ami_3"/>
    <property type="match status" value="1"/>
</dbReference>
<evidence type="ECO:0000256" key="4">
    <source>
        <dbReference type="SAM" id="SignalP"/>
    </source>
</evidence>
<evidence type="ECO:0000256" key="3">
    <source>
        <dbReference type="ARBA" id="ARBA00022801"/>
    </source>
</evidence>
<gene>
    <name evidence="6" type="ORF">HHX25_09635</name>
</gene>
<dbReference type="RefSeq" id="WP_169672584.1">
    <property type="nucleotide sequence ID" value="NZ_JABBHF010000005.1"/>
</dbReference>
<evidence type="ECO:0000259" key="5">
    <source>
        <dbReference type="SMART" id="SM00646"/>
    </source>
</evidence>
<comment type="catalytic activity">
    <reaction evidence="1">
        <text>Hydrolyzes the link between N-acetylmuramoyl residues and L-amino acid residues in certain cell-wall glycopeptides.</text>
        <dbReference type="EC" id="3.5.1.28"/>
    </reaction>
</comment>
<evidence type="ECO:0000256" key="2">
    <source>
        <dbReference type="ARBA" id="ARBA00011901"/>
    </source>
</evidence>
<proteinExistence type="predicted"/>